<dbReference type="InterPro" id="IPR053231">
    <property type="entry name" value="GPCR_LN-TM7"/>
</dbReference>
<evidence type="ECO:0000256" key="5">
    <source>
        <dbReference type="SAM" id="Phobius"/>
    </source>
</evidence>
<dbReference type="Gene3D" id="1.20.1070.10">
    <property type="entry name" value="Rhodopsin 7-helix transmembrane proteins"/>
    <property type="match status" value="1"/>
</dbReference>
<dbReference type="EMBL" id="CACVKT020001141">
    <property type="protein sequence ID" value="CAC5365572.1"/>
    <property type="molecule type" value="Genomic_DNA"/>
</dbReference>
<dbReference type="OrthoDB" id="10051649at2759"/>
<keyword evidence="2 5" id="KW-0812">Transmembrane</keyword>
<keyword evidence="4 5" id="KW-0472">Membrane</keyword>
<evidence type="ECO:0000313" key="7">
    <source>
        <dbReference type="EMBL" id="CAC5365572.1"/>
    </source>
</evidence>
<dbReference type="Proteomes" id="UP000507470">
    <property type="component" value="Unassembled WGS sequence"/>
</dbReference>
<dbReference type="InterPro" id="IPR017981">
    <property type="entry name" value="GPCR_2-like_7TM"/>
</dbReference>
<dbReference type="PROSITE" id="PS50261">
    <property type="entry name" value="G_PROTEIN_RECEP_F2_4"/>
    <property type="match status" value="1"/>
</dbReference>
<keyword evidence="3 5" id="KW-1133">Transmembrane helix</keyword>
<evidence type="ECO:0000256" key="3">
    <source>
        <dbReference type="ARBA" id="ARBA00022989"/>
    </source>
</evidence>
<name>A0A6J8ADG9_MYTCO</name>
<comment type="subcellular location">
    <subcellularLocation>
        <location evidence="1">Membrane</location>
        <topology evidence="1">Multi-pass membrane protein</topology>
    </subcellularLocation>
</comment>
<organism evidence="7 8">
    <name type="scientific">Mytilus coruscus</name>
    <name type="common">Sea mussel</name>
    <dbReference type="NCBI Taxonomy" id="42192"/>
    <lineage>
        <taxon>Eukaryota</taxon>
        <taxon>Metazoa</taxon>
        <taxon>Spiralia</taxon>
        <taxon>Lophotrochozoa</taxon>
        <taxon>Mollusca</taxon>
        <taxon>Bivalvia</taxon>
        <taxon>Autobranchia</taxon>
        <taxon>Pteriomorphia</taxon>
        <taxon>Mytilida</taxon>
        <taxon>Mytiloidea</taxon>
        <taxon>Mytilidae</taxon>
        <taxon>Mytilinae</taxon>
        <taxon>Mytilus</taxon>
    </lineage>
</organism>
<evidence type="ECO:0000256" key="1">
    <source>
        <dbReference type="ARBA" id="ARBA00004141"/>
    </source>
</evidence>
<sequence length="426" mass="50012">MHLFKDKCREVICPERHYYNKQNNKCERIYRNVRDVFYQVYYKITVQQEKVDQITVEQEKVDQIIVEQEKVECSIGCMIDDYLRVEDGICSYFERVLSGSQCCYLSNWYHPKDIKNSTHHEYIIVVNFLVTNLHNQTMYVESMSSSFVEIFENKSQLEPISRKALDIVPDLTEFDYFNNGLYDASYYDYPFYTRDDHCYADYKTINVVANYFCPRIKLLTKEVQLNTSYLTIMNKNIVFEINSVIQMEDGFLICLDDRMIAKRGSGESKSQTQRNDIENILSLICSITSITSLALTMTVYLLLKELRTLPGLQQLILSFHLLVAHALYLFGMNATYNTALCVAIGLLTHYLWLGSVLWMHICTLNIFRIFYYHVNTHSISNRMKLFQRYLLYSISVCCLFLTINIVYFFVSDNSTLGYLGYGVDRC</sequence>
<dbReference type="AlphaFoldDB" id="A0A6J8ADG9"/>
<dbReference type="PANTHER" id="PTHR45902:SF1">
    <property type="entry name" value="LATROPHILIN RECEPTOR-LIKE PROTEIN A"/>
    <property type="match status" value="1"/>
</dbReference>
<proteinExistence type="predicted"/>
<evidence type="ECO:0000256" key="2">
    <source>
        <dbReference type="ARBA" id="ARBA00022692"/>
    </source>
</evidence>
<feature type="transmembrane region" description="Helical" evidence="5">
    <location>
        <begin position="342"/>
        <end position="368"/>
    </location>
</feature>
<feature type="transmembrane region" description="Helical" evidence="5">
    <location>
        <begin position="280"/>
        <end position="303"/>
    </location>
</feature>
<dbReference type="GO" id="GO:0004888">
    <property type="term" value="F:transmembrane signaling receptor activity"/>
    <property type="evidence" value="ECO:0007669"/>
    <property type="project" value="InterPro"/>
</dbReference>
<gene>
    <name evidence="7" type="ORF">MCOR_6202</name>
</gene>
<evidence type="ECO:0000259" key="6">
    <source>
        <dbReference type="PROSITE" id="PS50261"/>
    </source>
</evidence>
<protein>
    <recommendedName>
        <fullName evidence="6">G-protein coupled receptors family 2 profile 2 domain-containing protein</fullName>
    </recommendedName>
</protein>
<feature type="domain" description="G-protein coupled receptors family 2 profile 2" evidence="6">
    <location>
        <begin position="278"/>
        <end position="426"/>
    </location>
</feature>
<accession>A0A6J8ADG9</accession>
<dbReference type="GO" id="GO:0007166">
    <property type="term" value="P:cell surface receptor signaling pathway"/>
    <property type="evidence" value="ECO:0007669"/>
    <property type="project" value="InterPro"/>
</dbReference>
<evidence type="ECO:0000313" key="8">
    <source>
        <dbReference type="Proteomes" id="UP000507470"/>
    </source>
</evidence>
<keyword evidence="8" id="KW-1185">Reference proteome</keyword>
<dbReference type="GO" id="GO:0016020">
    <property type="term" value="C:membrane"/>
    <property type="evidence" value="ECO:0007669"/>
    <property type="project" value="UniProtKB-SubCell"/>
</dbReference>
<reference evidence="7 8" key="1">
    <citation type="submission" date="2020-06" db="EMBL/GenBank/DDBJ databases">
        <authorList>
            <person name="Li R."/>
            <person name="Bekaert M."/>
        </authorList>
    </citation>
    <scope>NUCLEOTIDE SEQUENCE [LARGE SCALE GENOMIC DNA]</scope>
    <source>
        <strain evidence="8">wild</strain>
    </source>
</reference>
<feature type="transmembrane region" description="Helical" evidence="5">
    <location>
        <begin position="389"/>
        <end position="410"/>
    </location>
</feature>
<feature type="transmembrane region" description="Helical" evidence="5">
    <location>
        <begin position="315"/>
        <end position="336"/>
    </location>
</feature>
<dbReference type="PANTHER" id="PTHR45902">
    <property type="entry name" value="LATROPHILIN RECEPTOR-LIKE PROTEIN A"/>
    <property type="match status" value="1"/>
</dbReference>
<evidence type="ECO:0000256" key="4">
    <source>
        <dbReference type="ARBA" id="ARBA00023136"/>
    </source>
</evidence>